<keyword evidence="3" id="KW-0274">FAD</keyword>
<dbReference type="Pfam" id="PF07992">
    <property type="entry name" value="Pyr_redox_2"/>
    <property type="match status" value="1"/>
</dbReference>
<dbReference type="PANTHER" id="PTHR48467">
    <property type="entry name" value="GLUTAMATE SYNTHASE 1 [NADH], CHLOROPLASTIC-LIKE"/>
    <property type="match status" value="1"/>
</dbReference>
<dbReference type="RefSeq" id="XP_052905765.1">
    <property type="nucleotide sequence ID" value="XM_053047940.1"/>
</dbReference>
<feature type="domain" description="FAD/NAD(P)-binding" evidence="6">
    <location>
        <begin position="1"/>
        <end position="175"/>
    </location>
</feature>
<dbReference type="AlphaFoldDB" id="A0A086J4Z2"/>
<dbReference type="Proteomes" id="UP000054524">
    <property type="component" value="Unassembled WGS sequence"/>
</dbReference>
<accession>A0A086J4Z2</accession>
<evidence type="ECO:0000256" key="5">
    <source>
        <dbReference type="ARBA" id="ARBA00023002"/>
    </source>
</evidence>
<dbReference type="InterPro" id="IPR036188">
    <property type="entry name" value="FAD/NAD-bd_sf"/>
</dbReference>
<dbReference type="EMBL" id="AKIJ01000001">
    <property type="protein sequence ID" value="KFG27210.1"/>
    <property type="molecule type" value="Genomic_DNA"/>
</dbReference>
<dbReference type="GO" id="GO:0016491">
    <property type="term" value="F:oxidoreductase activity"/>
    <property type="evidence" value="ECO:0007669"/>
    <property type="project" value="UniProtKB-KW"/>
</dbReference>
<proteinExistence type="predicted"/>
<comment type="cofactor">
    <cofactor evidence="1">
        <name>FAD</name>
        <dbReference type="ChEBI" id="CHEBI:57692"/>
    </cofactor>
</comment>
<gene>
    <name evidence="7" type="ORF">NESG_00287</name>
</gene>
<dbReference type="GeneID" id="77675260"/>
<evidence type="ECO:0000256" key="1">
    <source>
        <dbReference type="ARBA" id="ARBA00001974"/>
    </source>
</evidence>
<comment type="caution">
    <text evidence="7">The sequence shown here is derived from an EMBL/GenBank/DDBJ whole genome shotgun (WGS) entry which is preliminary data.</text>
</comment>
<evidence type="ECO:0000256" key="4">
    <source>
        <dbReference type="ARBA" id="ARBA00022857"/>
    </source>
</evidence>
<dbReference type="PRINTS" id="PR00368">
    <property type="entry name" value="FADPNR"/>
</dbReference>
<protein>
    <recommendedName>
        <fullName evidence="6">FAD/NAD(P)-binding domain-containing protein</fullName>
    </recommendedName>
</protein>
<reference evidence="7 8" key="1">
    <citation type="journal article" date="2014" name="Genome Announc.">
        <title>Genome Sequence of the Microsporidian Species Nematocida sp1 Strain ERTm6 (ATCC PRA-372).</title>
        <authorList>
            <person name="Bakowski M.A."/>
            <person name="Priest M."/>
            <person name="Young S."/>
            <person name="Cuomo C.A."/>
            <person name="Troemel E.R."/>
        </authorList>
    </citation>
    <scope>NUCLEOTIDE SEQUENCE [LARGE SCALE GENOMIC DNA]</scope>
    <source>
        <strain evidence="7 8">ERTm6</strain>
    </source>
</reference>
<evidence type="ECO:0000259" key="6">
    <source>
        <dbReference type="Pfam" id="PF07992"/>
    </source>
</evidence>
<sequence>MHICIIGAGPAAAYFIKECLIRSSAATFDVFEQSSKLLGNLRKGVAPDQHRIRETIPALEKIFLSDQRVSLHRGMHMGTDISLKDVQKKYDAVVIATGAEPNTIAVPGAEHIIRADQVMEWISENRPVSANGRIAVLGHGNVALDVARVLLHAQRMGSSSLSGVQVEEVDVIGRSPPDLSKFTTPVLAEFLSHPTSISISERVCRWIRKVSSAGTFPRAVERKALLLSSGKKPTSKTARFIFWEAPTQVNRTKTECGKRMLSEEEPAASALSNETLRITNPGYKYTLTTVDDRGVERKAEYDGIVSAVGYKPRPLQDLLEGVTVPVYRVGWASTEGRGTLADAYVSAIETASALFPDGAAHAGLE</sequence>
<keyword evidence="4" id="KW-0521">NADP</keyword>
<keyword evidence="8" id="KW-1185">Reference proteome</keyword>
<evidence type="ECO:0000313" key="8">
    <source>
        <dbReference type="Proteomes" id="UP000054524"/>
    </source>
</evidence>
<organism evidence="7 8">
    <name type="scientific">Nematocida ausubeli (strain ATCC PRA-371 / ERTm2)</name>
    <name type="common">Nematode killer fungus</name>
    <dbReference type="NCBI Taxonomy" id="1913371"/>
    <lineage>
        <taxon>Eukaryota</taxon>
        <taxon>Fungi</taxon>
        <taxon>Fungi incertae sedis</taxon>
        <taxon>Microsporidia</taxon>
        <taxon>Nematocida</taxon>
    </lineage>
</organism>
<dbReference type="Gene3D" id="3.40.50.720">
    <property type="entry name" value="NAD(P)-binding Rossmann-like Domain"/>
    <property type="match status" value="1"/>
</dbReference>
<dbReference type="InterPro" id="IPR055275">
    <property type="entry name" value="Ferredox_Rdtase"/>
</dbReference>
<keyword evidence="5" id="KW-0560">Oxidoreductase</keyword>
<evidence type="ECO:0000256" key="3">
    <source>
        <dbReference type="ARBA" id="ARBA00022827"/>
    </source>
</evidence>
<evidence type="ECO:0000313" key="7">
    <source>
        <dbReference type="EMBL" id="KFG27210.1"/>
    </source>
</evidence>
<keyword evidence="2" id="KW-0285">Flavoprotein</keyword>
<dbReference type="Gene3D" id="3.50.50.60">
    <property type="entry name" value="FAD/NAD(P)-binding domain"/>
    <property type="match status" value="1"/>
</dbReference>
<evidence type="ECO:0000256" key="2">
    <source>
        <dbReference type="ARBA" id="ARBA00022630"/>
    </source>
</evidence>
<dbReference type="PANTHER" id="PTHR48467:SF1">
    <property type="entry name" value="GLUTAMATE SYNTHASE 1 [NADH], CHLOROPLASTIC-LIKE"/>
    <property type="match status" value="1"/>
</dbReference>
<name>A0A086J4Z2_NEMA1</name>
<dbReference type="InterPro" id="IPR023753">
    <property type="entry name" value="FAD/NAD-binding_dom"/>
</dbReference>
<dbReference type="HOGENOM" id="CLU_758856_0_0_1"/>
<dbReference type="SUPFAM" id="SSF51971">
    <property type="entry name" value="Nucleotide-binding domain"/>
    <property type="match status" value="1"/>
</dbReference>